<dbReference type="InParanoid" id="C7Q2D7"/>
<keyword evidence="11 14" id="KW-0472">Membrane</keyword>
<evidence type="ECO:0000256" key="3">
    <source>
        <dbReference type="ARBA" id="ARBA00022475"/>
    </source>
</evidence>
<feature type="compositionally biased region" description="Low complexity" evidence="16">
    <location>
        <begin position="204"/>
        <end position="217"/>
    </location>
</feature>
<evidence type="ECO:0000256" key="5">
    <source>
        <dbReference type="ARBA" id="ARBA00022719"/>
    </source>
</evidence>
<accession>C7Q2D7</accession>
<dbReference type="HAMAP" id="MF_01356">
    <property type="entry name" value="NDH1_NuoB"/>
    <property type="match status" value="1"/>
</dbReference>
<evidence type="ECO:0000256" key="13">
    <source>
        <dbReference type="ARBA" id="ARBA00062767"/>
    </source>
</evidence>
<dbReference type="GO" id="GO:0005506">
    <property type="term" value="F:iron ion binding"/>
    <property type="evidence" value="ECO:0007669"/>
    <property type="project" value="UniProtKB-UniRule"/>
</dbReference>
<feature type="transmembrane region" description="Helical" evidence="17">
    <location>
        <begin position="48"/>
        <end position="66"/>
    </location>
</feature>
<feature type="binding site" evidence="14">
    <location>
        <position position="125"/>
    </location>
    <ligand>
        <name>[4Fe-4S] cluster</name>
        <dbReference type="ChEBI" id="CHEBI:49883"/>
    </ligand>
</feature>
<sequence length="291" mass="31516">MAVDLPVPRVGAPGQSSLEGAGTGASLGLLNSAAPAPMRVVLNWGRRYSLWVFNFGLACCAIEFIATSMARHDFIRLGVIPFAPGPRQADLMVVSGTVSDKMAPAVKRLYDQMPEPKYVISFGSCSNCGGPYWDSYCVTKGVDQVIPVDVYVPGCPPRPEALLQGIIKLQEKIAAEDLRARYSGRDPRHAPRLPFMRRAPKHLSTTSTGATGAKGSAQGVADTKTIADILATAQAPVSLLPPREDAPTVLLPIVEKPKPPKLFYRRYPKELRRSRDIGLNILNQKPDVDDD</sequence>
<dbReference type="EMBL" id="CP001700">
    <property type="protein sequence ID" value="ACU69779.1"/>
    <property type="molecule type" value="Genomic_DNA"/>
</dbReference>
<proteinExistence type="inferred from homology"/>
<evidence type="ECO:0000256" key="9">
    <source>
        <dbReference type="ARBA" id="ARBA00023014"/>
    </source>
</evidence>
<evidence type="ECO:0000256" key="17">
    <source>
        <dbReference type="SAM" id="Phobius"/>
    </source>
</evidence>
<dbReference type="STRING" id="479433.Caci_0846"/>
<comment type="subunit">
    <text evidence="13 14">NDH-1 is composed of 14 different subunits. Subunits NuoB, C, D, E, F, and G constitute the peripheral sector of the complex.</text>
</comment>
<evidence type="ECO:0000256" key="4">
    <source>
        <dbReference type="ARBA" id="ARBA00022485"/>
    </source>
</evidence>
<comment type="catalytic activity">
    <reaction evidence="14">
        <text>a quinone + NADH + 5 H(+)(in) = a quinol + NAD(+) + 4 H(+)(out)</text>
        <dbReference type="Rhea" id="RHEA:57888"/>
        <dbReference type="ChEBI" id="CHEBI:15378"/>
        <dbReference type="ChEBI" id="CHEBI:24646"/>
        <dbReference type="ChEBI" id="CHEBI:57540"/>
        <dbReference type="ChEBI" id="CHEBI:57945"/>
        <dbReference type="ChEBI" id="CHEBI:132124"/>
    </reaction>
</comment>
<keyword evidence="17" id="KW-1133">Transmembrane helix</keyword>
<dbReference type="PANTHER" id="PTHR11995">
    <property type="entry name" value="NADH DEHYDROGENASE"/>
    <property type="match status" value="1"/>
</dbReference>
<dbReference type="Proteomes" id="UP000000851">
    <property type="component" value="Chromosome"/>
</dbReference>
<evidence type="ECO:0000256" key="2">
    <source>
        <dbReference type="ARBA" id="ARBA00022448"/>
    </source>
</evidence>
<keyword evidence="20" id="KW-1185">Reference proteome</keyword>
<dbReference type="NCBIfam" id="NF005012">
    <property type="entry name" value="PRK06411.1"/>
    <property type="match status" value="1"/>
</dbReference>
<evidence type="ECO:0000313" key="19">
    <source>
        <dbReference type="EMBL" id="ACU69779.1"/>
    </source>
</evidence>
<evidence type="ECO:0000256" key="11">
    <source>
        <dbReference type="ARBA" id="ARBA00023136"/>
    </source>
</evidence>
<evidence type="ECO:0000259" key="18">
    <source>
        <dbReference type="Pfam" id="PF01058"/>
    </source>
</evidence>
<dbReference type="Gene3D" id="3.40.50.12280">
    <property type="match status" value="1"/>
</dbReference>
<keyword evidence="4 14" id="KW-0004">4Fe-4S</keyword>
<keyword evidence="9 14" id="KW-0411">Iron-sulfur</keyword>
<gene>
    <name evidence="14" type="primary">nuoB</name>
    <name evidence="19" type="ordered locus">Caci_0846</name>
</gene>
<keyword evidence="19" id="KW-0560">Oxidoreductase</keyword>
<evidence type="ECO:0000256" key="7">
    <source>
        <dbReference type="ARBA" id="ARBA00022967"/>
    </source>
</evidence>
<dbReference type="GO" id="GO:0050136">
    <property type="term" value="F:NADH dehydrogenase (quinone) (non-electrogenic) activity"/>
    <property type="evidence" value="ECO:0007669"/>
    <property type="project" value="UniProtKB-UniRule"/>
</dbReference>
<feature type="binding site" evidence="14">
    <location>
        <position position="59"/>
    </location>
    <ligand>
        <name>[4Fe-4S] cluster</name>
        <dbReference type="ChEBI" id="CHEBI:49883"/>
    </ligand>
</feature>
<dbReference type="GO" id="GO:0009060">
    <property type="term" value="P:aerobic respiration"/>
    <property type="evidence" value="ECO:0007669"/>
    <property type="project" value="TreeGrafter"/>
</dbReference>
<dbReference type="InterPro" id="IPR006137">
    <property type="entry name" value="NADH_UbQ_OxRdtase-like_20kDa"/>
</dbReference>
<evidence type="ECO:0000256" key="15">
    <source>
        <dbReference type="RuleBase" id="RU004464"/>
    </source>
</evidence>
<keyword evidence="17" id="KW-0812">Transmembrane</keyword>
<keyword evidence="10 14" id="KW-0520">NAD</keyword>
<feature type="binding site" evidence="14">
    <location>
        <position position="155"/>
    </location>
    <ligand>
        <name>[4Fe-4S] cluster</name>
        <dbReference type="ChEBI" id="CHEBI:49883"/>
    </ligand>
</feature>
<dbReference type="GO" id="GO:0051539">
    <property type="term" value="F:4 iron, 4 sulfur cluster binding"/>
    <property type="evidence" value="ECO:0007669"/>
    <property type="project" value="UniProtKB-KW"/>
</dbReference>
<keyword evidence="7 14" id="KW-1278">Translocase</keyword>
<reference evidence="19 20" key="1">
    <citation type="journal article" date="2009" name="Stand. Genomic Sci.">
        <title>Complete genome sequence of Catenulispora acidiphila type strain (ID 139908).</title>
        <authorList>
            <person name="Copeland A."/>
            <person name="Lapidus A."/>
            <person name="Glavina Del Rio T."/>
            <person name="Nolan M."/>
            <person name="Lucas S."/>
            <person name="Chen F."/>
            <person name="Tice H."/>
            <person name="Cheng J.F."/>
            <person name="Bruce D."/>
            <person name="Goodwin L."/>
            <person name="Pitluck S."/>
            <person name="Mikhailova N."/>
            <person name="Pati A."/>
            <person name="Ivanova N."/>
            <person name="Mavromatis K."/>
            <person name="Chen A."/>
            <person name="Palaniappan K."/>
            <person name="Chain P."/>
            <person name="Land M."/>
            <person name="Hauser L."/>
            <person name="Chang Y.J."/>
            <person name="Jeffries C.D."/>
            <person name="Chertkov O."/>
            <person name="Brettin T."/>
            <person name="Detter J.C."/>
            <person name="Han C."/>
            <person name="Ali Z."/>
            <person name="Tindall B.J."/>
            <person name="Goker M."/>
            <person name="Bristow J."/>
            <person name="Eisen J.A."/>
            <person name="Markowitz V."/>
            <person name="Hugenholtz P."/>
            <person name="Kyrpides N.C."/>
            <person name="Klenk H.P."/>
        </authorList>
    </citation>
    <scope>NUCLEOTIDE SEQUENCE [LARGE SCALE GENOMIC DNA]</scope>
    <source>
        <strain evidence="20">DSM 44928 / JCM 14897 / NBRC 102108 / NRRL B-24433 / ID139908</strain>
    </source>
</reference>
<keyword evidence="6 14" id="KW-0479">Metal-binding</keyword>
<dbReference type="GO" id="GO:0048038">
    <property type="term" value="F:quinone binding"/>
    <property type="evidence" value="ECO:0007669"/>
    <property type="project" value="UniProtKB-KW"/>
</dbReference>
<dbReference type="InterPro" id="IPR006138">
    <property type="entry name" value="NADH_UQ_OxRdtase_20Kd_su"/>
</dbReference>
<evidence type="ECO:0000256" key="10">
    <source>
        <dbReference type="ARBA" id="ARBA00023027"/>
    </source>
</evidence>
<protein>
    <recommendedName>
        <fullName evidence="14">NADH-quinone oxidoreductase subunit B</fullName>
        <ecNumber evidence="14">7.1.1.-</ecNumber>
    </recommendedName>
    <alternativeName>
        <fullName evidence="14">NADH dehydrogenase I subunit B</fullName>
    </alternativeName>
    <alternativeName>
        <fullName evidence="14">NDH-1 subunit B</fullName>
    </alternativeName>
</protein>
<dbReference type="AlphaFoldDB" id="C7Q2D7"/>
<evidence type="ECO:0000256" key="8">
    <source>
        <dbReference type="ARBA" id="ARBA00023004"/>
    </source>
</evidence>
<keyword evidence="5 14" id="KW-0874">Quinone</keyword>
<evidence type="ECO:0000256" key="14">
    <source>
        <dbReference type="HAMAP-Rule" id="MF_01356"/>
    </source>
</evidence>
<evidence type="ECO:0000256" key="1">
    <source>
        <dbReference type="ARBA" id="ARBA00009173"/>
    </source>
</evidence>
<feature type="domain" description="NADH:ubiquinone oxidoreductase-like 20kDa subunit" evidence="18">
    <location>
        <begin position="59"/>
        <end position="169"/>
    </location>
</feature>
<dbReference type="FunFam" id="3.40.50.12280:FF:000002">
    <property type="entry name" value="NADH-quinone oxidoreductase subunit B"/>
    <property type="match status" value="1"/>
</dbReference>
<dbReference type="KEGG" id="cai:Caci_0846"/>
<feature type="region of interest" description="Disordered" evidence="16">
    <location>
        <begin position="184"/>
        <end position="218"/>
    </location>
</feature>
<dbReference type="SUPFAM" id="SSF56770">
    <property type="entry name" value="HydA/Nqo6-like"/>
    <property type="match status" value="1"/>
</dbReference>
<comment type="similarity">
    <text evidence="1 14 15">Belongs to the complex I 20 kDa subunit family.</text>
</comment>
<dbReference type="PANTHER" id="PTHR11995:SF33">
    <property type="entry name" value="NADH-QUINONE OXIDOREDUCTASE SUBUNIT B 2"/>
    <property type="match status" value="1"/>
</dbReference>
<dbReference type="EC" id="7.1.1.-" evidence="14"/>
<comment type="cofactor">
    <cofactor evidence="14">
        <name>[4Fe-4S] cluster</name>
        <dbReference type="ChEBI" id="CHEBI:49883"/>
    </cofactor>
    <text evidence="14">Binds 1 [4Fe-4S] cluster.</text>
</comment>
<dbReference type="GO" id="GO:0015990">
    <property type="term" value="P:electron transport coupled proton transport"/>
    <property type="evidence" value="ECO:0007669"/>
    <property type="project" value="TreeGrafter"/>
</dbReference>
<evidence type="ECO:0000313" key="20">
    <source>
        <dbReference type="Proteomes" id="UP000000851"/>
    </source>
</evidence>
<dbReference type="eggNOG" id="COG0377">
    <property type="taxonomic scope" value="Bacteria"/>
</dbReference>
<dbReference type="GO" id="GO:0045271">
    <property type="term" value="C:respiratory chain complex I"/>
    <property type="evidence" value="ECO:0007669"/>
    <property type="project" value="TreeGrafter"/>
</dbReference>
<dbReference type="GO" id="GO:0008137">
    <property type="term" value="F:NADH dehydrogenase (ubiquinone) activity"/>
    <property type="evidence" value="ECO:0007669"/>
    <property type="project" value="InterPro"/>
</dbReference>
<dbReference type="Pfam" id="PF01058">
    <property type="entry name" value="Oxidored_q6"/>
    <property type="match status" value="1"/>
</dbReference>
<keyword evidence="2 14" id="KW-0813">Transport</keyword>
<keyword evidence="8 14" id="KW-0408">Iron</keyword>
<dbReference type="NCBIfam" id="TIGR01957">
    <property type="entry name" value="nuoB_fam"/>
    <property type="match status" value="1"/>
</dbReference>
<evidence type="ECO:0000256" key="16">
    <source>
        <dbReference type="SAM" id="MobiDB-lite"/>
    </source>
</evidence>
<evidence type="ECO:0000256" key="12">
    <source>
        <dbReference type="ARBA" id="ARBA00059953"/>
    </source>
</evidence>
<comment type="subcellular location">
    <subcellularLocation>
        <location evidence="14">Cell membrane</location>
        <topology evidence="14">Peripheral membrane protein</topology>
        <orientation evidence="14">Cytoplasmic side</orientation>
    </subcellularLocation>
</comment>
<dbReference type="HOGENOM" id="CLU_955431_0_0_11"/>
<organism evidence="19 20">
    <name type="scientific">Catenulispora acidiphila (strain DSM 44928 / JCM 14897 / NBRC 102108 / NRRL B-24433 / ID139908)</name>
    <dbReference type="NCBI Taxonomy" id="479433"/>
    <lineage>
        <taxon>Bacteria</taxon>
        <taxon>Bacillati</taxon>
        <taxon>Actinomycetota</taxon>
        <taxon>Actinomycetes</taxon>
        <taxon>Catenulisporales</taxon>
        <taxon>Catenulisporaceae</taxon>
        <taxon>Catenulispora</taxon>
    </lineage>
</organism>
<keyword evidence="3 14" id="KW-1003">Cell membrane</keyword>
<feature type="binding site" evidence="14">
    <location>
        <position position="60"/>
    </location>
    <ligand>
        <name>[4Fe-4S] cluster</name>
        <dbReference type="ChEBI" id="CHEBI:49883"/>
    </ligand>
</feature>
<dbReference type="GO" id="GO:0005886">
    <property type="term" value="C:plasma membrane"/>
    <property type="evidence" value="ECO:0007669"/>
    <property type="project" value="UniProtKB-SubCell"/>
</dbReference>
<name>C7Q2D7_CATAD</name>
<evidence type="ECO:0000256" key="6">
    <source>
        <dbReference type="ARBA" id="ARBA00022723"/>
    </source>
</evidence>
<comment type="function">
    <text evidence="12 14">NDH-1 shuttles electrons from NADH, via FMN and iron-sulfur (Fe-S) centers, to quinones in the respiratory chain. The immediate electron acceptor for the enzyme in this species is believed to be a menaquinone. Couples the redox reaction to proton translocation (for every two electrons transferred, four hydrogen ions are translocated across the cytoplasmic membrane), and thus conserves the redox energy in a proton gradient.</text>
</comment>